<keyword evidence="3" id="KW-1185">Reference proteome</keyword>
<feature type="domain" description="WAP" evidence="1">
    <location>
        <begin position="8"/>
        <end position="66"/>
    </location>
</feature>
<dbReference type="AlphaFoldDB" id="A0A8C3IU20"/>
<evidence type="ECO:0000313" key="2">
    <source>
        <dbReference type="Ensembl" id="ENSCPBP00000039651.1"/>
    </source>
</evidence>
<dbReference type="Proteomes" id="UP000694380">
    <property type="component" value="Unplaced"/>
</dbReference>
<dbReference type="InterPro" id="IPR036645">
    <property type="entry name" value="Elafin-like_sf"/>
</dbReference>
<evidence type="ECO:0000259" key="1">
    <source>
        <dbReference type="PROSITE" id="PS51390"/>
    </source>
</evidence>
<protein>
    <recommendedName>
        <fullName evidence="1">WAP domain-containing protein</fullName>
    </recommendedName>
</protein>
<dbReference type="PROSITE" id="PS51390">
    <property type="entry name" value="WAP"/>
    <property type="match status" value="1"/>
</dbReference>
<proteinExistence type="predicted"/>
<evidence type="ECO:0000313" key="3">
    <source>
        <dbReference type="Proteomes" id="UP000694380"/>
    </source>
</evidence>
<reference evidence="2" key="2">
    <citation type="submission" date="2025-09" db="UniProtKB">
        <authorList>
            <consortium name="Ensembl"/>
        </authorList>
    </citation>
    <scope>IDENTIFICATION</scope>
</reference>
<dbReference type="SMART" id="SM00217">
    <property type="entry name" value="WAP"/>
    <property type="match status" value="1"/>
</dbReference>
<dbReference type="InterPro" id="IPR008197">
    <property type="entry name" value="WAP_dom"/>
</dbReference>
<accession>A0A8C3IU20</accession>
<dbReference type="GO" id="GO:0005576">
    <property type="term" value="C:extracellular region"/>
    <property type="evidence" value="ECO:0007669"/>
    <property type="project" value="InterPro"/>
</dbReference>
<dbReference type="SUPFAM" id="SSF57256">
    <property type="entry name" value="Elafin-like"/>
    <property type="match status" value="1"/>
</dbReference>
<organism evidence="2 3">
    <name type="scientific">Chrysemys picta bellii</name>
    <name type="common">Western painted turtle</name>
    <name type="synonym">Emys bellii</name>
    <dbReference type="NCBI Taxonomy" id="8478"/>
    <lineage>
        <taxon>Eukaryota</taxon>
        <taxon>Metazoa</taxon>
        <taxon>Chordata</taxon>
        <taxon>Craniata</taxon>
        <taxon>Vertebrata</taxon>
        <taxon>Euteleostomi</taxon>
        <taxon>Archelosauria</taxon>
        <taxon>Testudinata</taxon>
        <taxon>Testudines</taxon>
        <taxon>Cryptodira</taxon>
        <taxon>Durocryptodira</taxon>
        <taxon>Testudinoidea</taxon>
        <taxon>Emydidae</taxon>
        <taxon>Chrysemys</taxon>
    </lineage>
</organism>
<dbReference type="Pfam" id="PF00095">
    <property type="entry name" value="WAP"/>
    <property type="match status" value="1"/>
</dbReference>
<reference evidence="2" key="1">
    <citation type="submission" date="2025-08" db="UniProtKB">
        <authorList>
            <consortium name="Ensembl"/>
        </authorList>
    </citation>
    <scope>IDENTIFICATION</scope>
</reference>
<dbReference type="PRINTS" id="PR00003">
    <property type="entry name" value="4DISULPHCORE"/>
</dbReference>
<dbReference type="GO" id="GO:0030414">
    <property type="term" value="F:peptidase inhibitor activity"/>
    <property type="evidence" value="ECO:0007669"/>
    <property type="project" value="InterPro"/>
</dbReference>
<name>A0A8C3IU20_CHRPI</name>
<sequence length="102" mass="11274">MLILLPLLAEKAGYCPVLMPAGLNLSRSCRPCLANRSCSTCFRDADCPGPEKCCPGRCGTRCWEPVSGKRTYDRPYRVSPVVPLAPYPVLTEARPRFWQSGV</sequence>
<dbReference type="Ensembl" id="ENSCPBT00000046476.1">
    <property type="protein sequence ID" value="ENSCPBP00000039651.1"/>
    <property type="gene ID" value="ENSCPBG00000027306.1"/>
</dbReference>
<dbReference type="Gene3D" id="4.10.75.10">
    <property type="entry name" value="Elafin-like"/>
    <property type="match status" value="1"/>
</dbReference>